<evidence type="ECO:0000256" key="3">
    <source>
        <dbReference type="ARBA" id="ARBA00022679"/>
    </source>
</evidence>
<evidence type="ECO:0000256" key="1">
    <source>
        <dbReference type="ARBA" id="ARBA00005432"/>
    </source>
</evidence>
<protein>
    <recommendedName>
        <fullName evidence="2">ditrans,polycis-polyprenyl diphosphate synthase [(2E,6E)-farnesyldiphosphate specific]</fullName>
        <ecNumber evidence="2">2.5.1.87</ecNumber>
    </recommendedName>
</protein>
<dbReference type="SUPFAM" id="SSF64005">
    <property type="entry name" value="Undecaprenyl diphosphate synthase"/>
    <property type="match status" value="1"/>
</dbReference>
<comment type="similarity">
    <text evidence="1">Belongs to the UPP synthase family.</text>
</comment>
<evidence type="ECO:0000256" key="4">
    <source>
        <dbReference type="ARBA" id="ARBA00047353"/>
    </source>
</evidence>
<name>E9J9B0_SOLIN</name>
<proteinExistence type="inferred from homology"/>
<dbReference type="EC" id="2.5.1.87" evidence="2"/>
<organism>
    <name type="scientific">Solenopsis invicta</name>
    <name type="common">Red imported fire ant</name>
    <name type="synonym">Solenopsis wagneri</name>
    <dbReference type="NCBI Taxonomy" id="13686"/>
    <lineage>
        <taxon>Eukaryota</taxon>
        <taxon>Metazoa</taxon>
        <taxon>Ecdysozoa</taxon>
        <taxon>Arthropoda</taxon>
        <taxon>Hexapoda</taxon>
        <taxon>Insecta</taxon>
        <taxon>Pterygota</taxon>
        <taxon>Neoptera</taxon>
        <taxon>Endopterygota</taxon>
        <taxon>Hymenoptera</taxon>
        <taxon>Apocrita</taxon>
        <taxon>Aculeata</taxon>
        <taxon>Formicoidea</taxon>
        <taxon>Formicidae</taxon>
        <taxon>Myrmicinae</taxon>
        <taxon>Solenopsis</taxon>
    </lineage>
</organism>
<dbReference type="GO" id="GO:0016094">
    <property type="term" value="P:polyprenol biosynthetic process"/>
    <property type="evidence" value="ECO:0007669"/>
    <property type="project" value="TreeGrafter"/>
</dbReference>
<reference evidence="5" key="1">
    <citation type="journal article" date="2011" name="Proc. Natl. Acad. Sci. U.S.A.">
        <title>The genome of the fire ant Solenopsis invicta.</title>
        <authorList>
            <person name="Wurm Y."/>
            <person name="Wang J."/>
            <person name="Riba-Grognuz O."/>
            <person name="Corona M."/>
            <person name="Nygaard S."/>
            <person name="Hunt B.G."/>
            <person name="Ingram K.K."/>
            <person name="Falquet L."/>
            <person name="Nipitwattanaphon M."/>
            <person name="Gotzek D."/>
            <person name="Dijkstra M.B."/>
            <person name="Oettler J."/>
            <person name="Comtesse F."/>
            <person name="Shih C.J."/>
            <person name="Wu W.J."/>
            <person name="Yang C.C."/>
            <person name="Thomas J."/>
            <person name="Beaudoing E."/>
            <person name="Pradervand S."/>
            <person name="Flegel V."/>
            <person name="Cook E.D."/>
            <person name="Fabbretti R."/>
            <person name="Stockinger H."/>
            <person name="Long L."/>
            <person name="Farmerie W.G."/>
            <person name="Oakey J."/>
            <person name="Boomsma J.J."/>
            <person name="Pamilo P."/>
            <person name="Yi S.V."/>
            <person name="Heinze J."/>
            <person name="Goodisman M.A."/>
            <person name="Farinelli L."/>
            <person name="Harshman K."/>
            <person name="Hulo N."/>
            <person name="Cerutti L."/>
            <person name="Xenarios I."/>
            <person name="Shoemaker D."/>
            <person name="Keller L."/>
        </authorList>
    </citation>
    <scope>NUCLEOTIDE SEQUENCE [LARGE SCALE GENOMIC DNA]</scope>
</reference>
<sequence length="437" mass="50380">MVCALDRKSPHFNFQIEGQRRKETRRLGAGIRLARDDKDRDDYDTTIDLKSLAYLSLPHRNLTPITCNLSPVYDLSIVLVGLILTFLIPSDFICSIDIKCIFMMSWIKVRLSIFFAFLALKIIRTGKVPRHVTIIMDGNRRYAKKEKILRNEGHIKEYVSLKSEFARGFNNLLRIILLCKDLGIVEITVYIFSIDNFKCTKEEVDDIMNIIKRFFEDINELADVGVCIRVIGNLSFLREDVLKSIARAIITSKDNNKLILNLACSYTSRDELTHAIKEIAMGTMHNDILREDITENLISDCLYTYKSSNPDLLIRTSGEVRLIVSNFLMWQYFHAMGFQPSWSQSSTDYCLEFWKTIQHFCNKPPFRAPLGPSTVLGCPAEQPPDSEKPAPTKLSKPAIFNSTFQWPISVRNNKLRRRLFDVYVADWISLLFGTFLF</sequence>
<dbReference type="GO" id="GO:0005783">
    <property type="term" value="C:endoplasmic reticulum"/>
    <property type="evidence" value="ECO:0007669"/>
    <property type="project" value="TreeGrafter"/>
</dbReference>
<dbReference type="InterPro" id="IPR001441">
    <property type="entry name" value="UPP_synth-like"/>
</dbReference>
<accession>E9J9B0</accession>
<dbReference type="Gene3D" id="3.40.1180.10">
    <property type="entry name" value="Decaprenyl diphosphate synthase-like"/>
    <property type="match status" value="1"/>
</dbReference>
<keyword evidence="3" id="KW-0808">Transferase</keyword>
<evidence type="ECO:0000313" key="5">
    <source>
        <dbReference type="EMBL" id="EFZ10595.1"/>
    </source>
</evidence>
<evidence type="ECO:0000256" key="2">
    <source>
        <dbReference type="ARBA" id="ARBA00012596"/>
    </source>
</evidence>
<dbReference type="InterPro" id="IPR036424">
    <property type="entry name" value="UPP_synth-like_sf"/>
</dbReference>
<gene>
    <name evidence="5" type="ORF">SINV_80008</name>
</gene>
<dbReference type="HOGENOM" id="CLU_627504_0_0_1"/>
<feature type="non-terminal residue" evidence="5">
    <location>
        <position position="437"/>
    </location>
</feature>
<dbReference type="PANTHER" id="PTHR10291">
    <property type="entry name" value="DEHYDRODOLICHYL DIPHOSPHATE SYNTHASE FAMILY MEMBER"/>
    <property type="match status" value="1"/>
</dbReference>
<dbReference type="AlphaFoldDB" id="E9J9B0"/>
<dbReference type="NCBIfam" id="TIGR00055">
    <property type="entry name" value="uppS"/>
    <property type="match status" value="1"/>
</dbReference>
<dbReference type="CDD" id="cd00475">
    <property type="entry name" value="Cis_IPPS"/>
    <property type="match status" value="1"/>
</dbReference>
<dbReference type="Pfam" id="PF01255">
    <property type="entry name" value="Prenyltransf"/>
    <property type="match status" value="1"/>
</dbReference>
<dbReference type="EMBL" id="GL769250">
    <property type="protein sequence ID" value="EFZ10595.1"/>
    <property type="molecule type" value="Genomic_DNA"/>
</dbReference>
<comment type="catalytic activity">
    <reaction evidence="4">
        <text>n isopentenyl diphosphate + (2E,6E)-farnesyl diphosphate = a di-trans,poly-cis-polyprenyl diphosphate + n diphosphate</text>
        <dbReference type="Rhea" id="RHEA:53008"/>
        <dbReference type="Rhea" id="RHEA-COMP:19494"/>
        <dbReference type="ChEBI" id="CHEBI:33019"/>
        <dbReference type="ChEBI" id="CHEBI:128769"/>
        <dbReference type="ChEBI" id="CHEBI:136960"/>
        <dbReference type="ChEBI" id="CHEBI:175763"/>
        <dbReference type="EC" id="2.5.1.87"/>
    </reaction>
</comment>
<dbReference type="GO" id="GO:0045547">
    <property type="term" value="F:ditrans,polycis-polyprenyl diphosphate synthase [(2E,6E)-farnesyl diphosphate specific] activity"/>
    <property type="evidence" value="ECO:0007669"/>
    <property type="project" value="UniProtKB-EC"/>
</dbReference>
<dbReference type="PANTHER" id="PTHR10291:SF43">
    <property type="entry name" value="DEHYDRODOLICHYL DIPHOSPHATE SYNTHASE COMPLEX SUBUNIT DHDDS"/>
    <property type="match status" value="1"/>
</dbReference>